<comment type="caution">
    <text evidence="1">The sequence shown here is derived from an EMBL/GenBank/DDBJ whole genome shotgun (WGS) entry which is preliminary data.</text>
</comment>
<organism evidence="1 2">
    <name type="scientific">Dissostichus mawsoni</name>
    <name type="common">Antarctic cod</name>
    <dbReference type="NCBI Taxonomy" id="36200"/>
    <lineage>
        <taxon>Eukaryota</taxon>
        <taxon>Metazoa</taxon>
        <taxon>Chordata</taxon>
        <taxon>Craniata</taxon>
        <taxon>Vertebrata</taxon>
        <taxon>Euteleostomi</taxon>
        <taxon>Actinopterygii</taxon>
        <taxon>Neopterygii</taxon>
        <taxon>Teleostei</taxon>
        <taxon>Neoteleostei</taxon>
        <taxon>Acanthomorphata</taxon>
        <taxon>Eupercaria</taxon>
        <taxon>Perciformes</taxon>
        <taxon>Notothenioidei</taxon>
        <taxon>Nototheniidae</taxon>
        <taxon>Dissostichus</taxon>
    </lineage>
</organism>
<evidence type="ECO:0000313" key="1">
    <source>
        <dbReference type="EMBL" id="KAF3849076.1"/>
    </source>
</evidence>
<name>A0A7J5YHV2_DISMA</name>
<keyword evidence="2" id="KW-1185">Reference proteome</keyword>
<dbReference type="AlphaFoldDB" id="A0A7J5YHV2"/>
<sequence>MQTGKEMQSHRQRVSSVFQSRESVFRRIQTCLWFLIPFLLLGTKRVPSPDVATLMFSGERGGILYKTRNCPQIPWKLFLSLSSEKSQGGIFSRLSV</sequence>
<proteinExistence type="predicted"/>
<evidence type="ECO:0000313" key="2">
    <source>
        <dbReference type="Proteomes" id="UP000518266"/>
    </source>
</evidence>
<dbReference type="EMBL" id="JAAKFY010000012">
    <property type="protein sequence ID" value="KAF3849076.1"/>
    <property type="molecule type" value="Genomic_DNA"/>
</dbReference>
<accession>A0A7J5YHV2</accession>
<protein>
    <submittedName>
        <fullName evidence="1">Uncharacterized protein</fullName>
    </submittedName>
</protein>
<reference evidence="1 2" key="1">
    <citation type="submission" date="2020-03" db="EMBL/GenBank/DDBJ databases">
        <title>Dissostichus mawsoni Genome sequencing and assembly.</title>
        <authorList>
            <person name="Park H."/>
        </authorList>
    </citation>
    <scope>NUCLEOTIDE SEQUENCE [LARGE SCALE GENOMIC DNA]</scope>
    <source>
        <strain evidence="1">DM0001</strain>
        <tissue evidence="1">Muscle</tissue>
    </source>
</reference>
<gene>
    <name evidence="1" type="ORF">F7725_015573</name>
</gene>
<dbReference type="Proteomes" id="UP000518266">
    <property type="component" value="Unassembled WGS sequence"/>
</dbReference>